<dbReference type="PANTHER" id="PTHR45138:SF9">
    <property type="entry name" value="DIGUANYLATE CYCLASE DGCM-RELATED"/>
    <property type="match status" value="1"/>
</dbReference>
<evidence type="ECO:0000313" key="6">
    <source>
        <dbReference type="Proteomes" id="UP000017862"/>
    </source>
</evidence>
<feature type="transmembrane region" description="Helical" evidence="3">
    <location>
        <begin position="38"/>
        <end position="59"/>
    </location>
</feature>
<evidence type="ECO:0000256" key="1">
    <source>
        <dbReference type="ARBA" id="ARBA00012528"/>
    </source>
</evidence>
<sequence length="234" mass="26561">MIYFSITFAIFIIITIFFSNIILFYIGLSSFYGLKYLLIENISLVFIAVIMSLFLGYLFGSVMKDFFNSYNMVSKLSRTDCLSGLLNHSAFISSIASYNGKLAIVFFDIDYFKNINDNFGHLIGDRVIAFFSYQLLKDFRNPMLVGRLGGEEFAVAAFEYSEKEAAILADKFRNIVEKSFINISSEYSINITISAGVAERFDQEPISKTLHKSDKALYAAKKSGRNRIICFSEI</sequence>
<gene>
    <name evidence="5" type="ORF">lam_632</name>
</gene>
<evidence type="ECO:0000259" key="4">
    <source>
        <dbReference type="PROSITE" id="PS50887"/>
    </source>
</evidence>
<dbReference type="SUPFAM" id="SSF55073">
    <property type="entry name" value="Nucleotide cyclase"/>
    <property type="match status" value="1"/>
</dbReference>
<keyword evidence="3" id="KW-0472">Membrane</keyword>
<dbReference type="Gene3D" id="3.30.70.270">
    <property type="match status" value="1"/>
</dbReference>
<dbReference type="GO" id="GO:0052621">
    <property type="term" value="F:diguanylate cyclase activity"/>
    <property type="evidence" value="ECO:0007669"/>
    <property type="project" value="UniProtKB-EC"/>
</dbReference>
<feature type="domain" description="GGDEF" evidence="4">
    <location>
        <begin position="100"/>
        <end position="233"/>
    </location>
</feature>
<dbReference type="CDD" id="cd01949">
    <property type="entry name" value="GGDEF"/>
    <property type="match status" value="1"/>
</dbReference>
<dbReference type="EMBL" id="CP006604">
    <property type="protein sequence ID" value="AHA27978.1"/>
    <property type="molecule type" value="Genomic_DNA"/>
</dbReference>
<evidence type="ECO:0000256" key="2">
    <source>
        <dbReference type="ARBA" id="ARBA00034247"/>
    </source>
</evidence>
<reference evidence="5 6" key="1">
    <citation type="journal article" date="2014" name="Mol. Plant Microbe Interact.">
        <title>The complete genome sequence of Candidatus Liberibacter americanus, associated with citrus Huanglongbing.</title>
        <authorList>
            <person name="Wulff N.A."/>
            <person name="Zhang S."/>
            <person name="Setubal J.C."/>
            <person name="Almeida N.F."/>
            <person name="Martins E.C."/>
            <person name="Harakava R."/>
            <person name="Kumar D."/>
            <person name="Rangel L.T."/>
            <person name="Foissac X."/>
            <person name="Bove J."/>
            <person name="Gabriel D.W."/>
        </authorList>
    </citation>
    <scope>NUCLEOTIDE SEQUENCE [LARGE SCALE GENOMIC DNA]</scope>
    <source>
        <strain evidence="5 6">Sao Paulo</strain>
    </source>
</reference>
<dbReference type="InterPro" id="IPR029787">
    <property type="entry name" value="Nucleotide_cyclase"/>
</dbReference>
<dbReference type="AlphaFoldDB" id="U6B5G9"/>
<keyword evidence="3" id="KW-0812">Transmembrane</keyword>
<accession>U6B5G9</accession>
<dbReference type="KEGG" id="lar:lam_632"/>
<dbReference type="eggNOG" id="COG2199">
    <property type="taxonomic scope" value="Bacteria"/>
</dbReference>
<comment type="catalytic activity">
    <reaction evidence="2">
        <text>2 GTP = 3',3'-c-di-GMP + 2 diphosphate</text>
        <dbReference type="Rhea" id="RHEA:24898"/>
        <dbReference type="ChEBI" id="CHEBI:33019"/>
        <dbReference type="ChEBI" id="CHEBI:37565"/>
        <dbReference type="ChEBI" id="CHEBI:58805"/>
        <dbReference type="EC" id="2.7.7.65"/>
    </reaction>
</comment>
<keyword evidence="3" id="KW-1133">Transmembrane helix</keyword>
<dbReference type="InterPro" id="IPR043128">
    <property type="entry name" value="Rev_trsase/Diguanyl_cyclase"/>
</dbReference>
<dbReference type="InterPro" id="IPR000160">
    <property type="entry name" value="GGDEF_dom"/>
</dbReference>
<organism evidence="5 6">
    <name type="scientific">Candidatus Liberibacter americanus str. Sao Paulo</name>
    <dbReference type="NCBI Taxonomy" id="1261131"/>
    <lineage>
        <taxon>Bacteria</taxon>
        <taxon>Pseudomonadati</taxon>
        <taxon>Pseudomonadota</taxon>
        <taxon>Alphaproteobacteria</taxon>
        <taxon>Hyphomicrobiales</taxon>
        <taxon>Rhizobiaceae</taxon>
        <taxon>Liberibacter</taxon>
    </lineage>
</organism>
<dbReference type="NCBIfam" id="TIGR00254">
    <property type="entry name" value="GGDEF"/>
    <property type="match status" value="1"/>
</dbReference>
<dbReference type="InterPro" id="IPR050469">
    <property type="entry name" value="Diguanylate_Cyclase"/>
</dbReference>
<feature type="transmembrane region" description="Helical" evidence="3">
    <location>
        <begin position="6"/>
        <end position="26"/>
    </location>
</feature>
<dbReference type="HOGENOM" id="CLU_000445_11_16_5"/>
<dbReference type="PANTHER" id="PTHR45138">
    <property type="entry name" value="REGULATORY COMPONENTS OF SENSORY TRANSDUCTION SYSTEM"/>
    <property type="match status" value="1"/>
</dbReference>
<dbReference type="PROSITE" id="PS50887">
    <property type="entry name" value="GGDEF"/>
    <property type="match status" value="1"/>
</dbReference>
<dbReference type="SMART" id="SM00267">
    <property type="entry name" value="GGDEF"/>
    <property type="match status" value="1"/>
</dbReference>
<dbReference type="STRING" id="1261131.lam_632"/>
<dbReference type="Pfam" id="PF00990">
    <property type="entry name" value="GGDEF"/>
    <property type="match status" value="1"/>
</dbReference>
<evidence type="ECO:0000313" key="5">
    <source>
        <dbReference type="EMBL" id="AHA27978.1"/>
    </source>
</evidence>
<evidence type="ECO:0000256" key="3">
    <source>
        <dbReference type="SAM" id="Phobius"/>
    </source>
</evidence>
<dbReference type="PATRIC" id="fig|1261131.3.peg.601"/>
<keyword evidence="6" id="KW-1185">Reference proteome</keyword>
<name>U6B5G9_9HYPH</name>
<proteinExistence type="predicted"/>
<protein>
    <recommendedName>
        <fullName evidence="1">diguanylate cyclase</fullName>
        <ecNumber evidence="1">2.7.7.65</ecNumber>
    </recommendedName>
</protein>
<dbReference type="Proteomes" id="UP000017862">
    <property type="component" value="Chromosome"/>
</dbReference>
<dbReference type="EC" id="2.7.7.65" evidence="1"/>